<organism evidence="1 2">
    <name type="scientific">Verticillium dahliae (strain VdLs.17 / ATCC MYA-4575 / FGSC 10137)</name>
    <name type="common">Verticillium wilt</name>
    <dbReference type="NCBI Taxonomy" id="498257"/>
    <lineage>
        <taxon>Eukaryota</taxon>
        <taxon>Fungi</taxon>
        <taxon>Dikarya</taxon>
        <taxon>Ascomycota</taxon>
        <taxon>Pezizomycotina</taxon>
        <taxon>Sordariomycetes</taxon>
        <taxon>Hypocreomycetidae</taxon>
        <taxon>Glomerellales</taxon>
        <taxon>Plectosphaerellaceae</taxon>
        <taxon>Verticillium</taxon>
    </lineage>
</organism>
<dbReference type="EMBL" id="DS572724">
    <property type="protein sequence ID" value="EGY20347.1"/>
    <property type="molecule type" value="Genomic_DNA"/>
</dbReference>
<evidence type="ECO:0000313" key="2">
    <source>
        <dbReference type="Proteomes" id="UP000001611"/>
    </source>
</evidence>
<dbReference type="AlphaFoldDB" id="G2XIJ4"/>
<dbReference type="GeneID" id="20711439"/>
<accession>G2XIJ4</accession>
<reference evidence="1 2" key="1">
    <citation type="submission" date="2008-03" db="EMBL/GenBank/DDBJ databases">
        <title>The Genome Sequence of Verticillium dahliae VdLs.17.</title>
        <authorList>
            <consortium name="The Broad Institute Genome Sequencing Platform"/>
            <person name="Ma L.-J.J."/>
            <person name="Klosterman S.J."/>
            <person name="Subbarao K."/>
            <person name="Dobinson K."/>
            <person name="Veronese P."/>
            <person name="Kang S."/>
            <person name="Gold S.E."/>
            <person name="Young S."/>
            <person name="Jaffe D."/>
            <person name="Gnerre S."/>
            <person name="Berlin A."/>
            <person name="Heiman D."/>
            <person name="Hepburn T."/>
            <person name="Sykes S."/>
            <person name="Alvarado L."/>
            <person name="Kodira C.D."/>
            <person name="Lander E."/>
            <person name="Galagan J."/>
            <person name="Nusbaum C."/>
            <person name="Birren B."/>
        </authorList>
    </citation>
    <scope>NUCLEOTIDE SEQUENCE [LARGE SCALE GENOMIC DNA]</scope>
    <source>
        <strain evidence="2">VdLs.17 / ATCC MYA-4575 / FGSC 10137</strain>
    </source>
</reference>
<sequence length="50" mass="5468">MQGQVASHIVAQVTVASNAELMRPRSLIPLRLGLKKNTVNDSQYCDSKKA</sequence>
<dbReference type="Proteomes" id="UP000001611">
    <property type="component" value="Chromosome 4"/>
</dbReference>
<protein>
    <submittedName>
        <fullName evidence="1">Uncharacterized protein</fullName>
    </submittedName>
</protein>
<dbReference type="InParanoid" id="G2XIJ4"/>
<evidence type="ECO:0000313" key="1">
    <source>
        <dbReference type="EMBL" id="EGY20347.1"/>
    </source>
</evidence>
<dbReference type="HOGENOM" id="CLU_3126142_0_0_1"/>
<keyword evidence="2" id="KW-1185">Reference proteome</keyword>
<proteinExistence type="predicted"/>
<dbReference type="KEGG" id="vda:VDAG_09976"/>
<gene>
    <name evidence="1" type="ORF">VDAG_09976</name>
</gene>
<name>G2XIJ4_VERDV</name>
<dbReference type="RefSeq" id="XP_009654028.1">
    <property type="nucleotide sequence ID" value="XM_009655733.1"/>
</dbReference>